<feature type="compositionally biased region" description="Basic residues" evidence="1">
    <location>
        <begin position="196"/>
        <end position="206"/>
    </location>
</feature>
<protein>
    <submittedName>
        <fullName evidence="2">Uncharacterized protein</fullName>
    </submittedName>
</protein>
<proteinExistence type="predicted"/>
<feature type="region of interest" description="Disordered" evidence="1">
    <location>
        <begin position="196"/>
        <end position="257"/>
    </location>
</feature>
<reference evidence="2" key="1">
    <citation type="submission" date="2023-03" db="EMBL/GenBank/DDBJ databases">
        <title>Massive genome expansion in bonnet fungi (Mycena s.s.) driven by repeated elements and novel gene families across ecological guilds.</title>
        <authorList>
            <consortium name="Lawrence Berkeley National Laboratory"/>
            <person name="Harder C.B."/>
            <person name="Miyauchi S."/>
            <person name="Viragh M."/>
            <person name="Kuo A."/>
            <person name="Thoen E."/>
            <person name="Andreopoulos B."/>
            <person name="Lu D."/>
            <person name="Skrede I."/>
            <person name="Drula E."/>
            <person name="Henrissat B."/>
            <person name="Morin E."/>
            <person name="Kohler A."/>
            <person name="Barry K."/>
            <person name="LaButti K."/>
            <person name="Morin E."/>
            <person name="Salamov A."/>
            <person name="Lipzen A."/>
            <person name="Mereny Z."/>
            <person name="Hegedus B."/>
            <person name="Baldrian P."/>
            <person name="Stursova M."/>
            <person name="Weitz H."/>
            <person name="Taylor A."/>
            <person name="Grigoriev I.V."/>
            <person name="Nagy L.G."/>
            <person name="Martin F."/>
            <person name="Kauserud H."/>
        </authorList>
    </citation>
    <scope>NUCLEOTIDE SEQUENCE</scope>
    <source>
        <strain evidence="2">CBHHK173m</strain>
    </source>
</reference>
<feature type="compositionally biased region" description="Basic and acidic residues" evidence="1">
    <location>
        <begin position="214"/>
        <end position="231"/>
    </location>
</feature>
<evidence type="ECO:0000313" key="3">
    <source>
        <dbReference type="Proteomes" id="UP001222325"/>
    </source>
</evidence>
<feature type="compositionally biased region" description="Basic residues" evidence="1">
    <location>
        <begin position="55"/>
        <end position="71"/>
    </location>
</feature>
<keyword evidence="3" id="KW-1185">Reference proteome</keyword>
<sequence>MSVLSRPSCAPIDHLSQLSRPVCRSILLTQRPRRCRNDEHPTIRLLRALPRRRHYRRRHRRPRVRHPRPAHVPHVPPPAARACGGGRGAPCCRPPADAPRAQEHRAAAIRRRPSARRPARQRLRRRGLRHRVLQLRAQHRPRTARGRRDGAPHRVHLAAAACAPRRHRRQTADRPELHEPARAAGVAVDALGRLAQRHQARPRARGGRGGGDARVAREHGGGDRACHEHGARALPRAAARDARGARRELPAATVRAA</sequence>
<dbReference type="AlphaFoldDB" id="A0AAD6XWF9"/>
<feature type="compositionally biased region" description="Basic and acidic residues" evidence="1">
    <location>
        <begin position="238"/>
        <end position="249"/>
    </location>
</feature>
<accession>A0AAD6XWF9</accession>
<evidence type="ECO:0000256" key="1">
    <source>
        <dbReference type="SAM" id="MobiDB-lite"/>
    </source>
</evidence>
<feature type="region of interest" description="Disordered" evidence="1">
    <location>
        <begin position="55"/>
        <end position="81"/>
    </location>
</feature>
<organism evidence="2 3">
    <name type="scientific">Mycena belliarum</name>
    <dbReference type="NCBI Taxonomy" id="1033014"/>
    <lineage>
        <taxon>Eukaryota</taxon>
        <taxon>Fungi</taxon>
        <taxon>Dikarya</taxon>
        <taxon>Basidiomycota</taxon>
        <taxon>Agaricomycotina</taxon>
        <taxon>Agaricomycetes</taxon>
        <taxon>Agaricomycetidae</taxon>
        <taxon>Agaricales</taxon>
        <taxon>Marasmiineae</taxon>
        <taxon>Mycenaceae</taxon>
        <taxon>Mycena</taxon>
    </lineage>
</organism>
<dbReference type="EMBL" id="JARJCN010000005">
    <property type="protein sequence ID" value="KAJ7100892.1"/>
    <property type="molecule type" value="Genomic_DNA"/>
</dbReference>
<dbReference type="Proteomes" id="UP001222325">
    <property type="component" value="Unassembled WGS sequence"/>
</dbReference>
<evidence type="ECO:0000313" key="2">
    <source>
        <dbReference type="EMBL" id="KAJ7100892.1"/>
    </source>
</evidence>
<name>A0AAD6XWF9_9AGAR</name>
<gene>
    <name evidence="2" type="ORF">B0H15DRAFT_817610</name>
</gene>
<comment type="caution">
    <text evidence="2">The sequence shown here is derived from an EMBL/GenBank/DDBJ whole genome shotgun (WGS) entry which is preliminary data.</text>
</comment>